<dbReference type="InterPro" id="IPR016135">
    <property type="entry name" value="UBQ-conjugating_enzyme/RWD"/>
</dbReference>
<dbReference type="PANTHER" id="PTHR46116">
    <property type="entry name" value="(E3-INDEPENDENT) E2 UBIQUITIN-CONJUGATING ENZYME"/>
    <property type="match status" value="1"/>
</dbReference>
<evidence type="ECO:0000313" key="5">
    <source>
        <dbReference type="Proteomes" id="UP000077755"/>
    </source>
</evidence>
<reference evidence="4" key="1">
    <citation type="journal article" date="2016" name="Nat. Genet.">
        <title>A high-quality carrot genome assembly provides new insights into carotenoid accumulation and asterid genome evolution.</title>
        <authorList>
            <person name="Iorizzo M."/>
            <person name="Ellison S."/>
            <person name="Senalik D."/>
            <person name="Zeng P."/>
            <person name="Satapoomin P."/>
            <person name="Huang J."/>
            <person name="Bowman M."/>
            <person name="Iovene M."/>
            <person name="Sanseverino W."/>
            <person name="Cavagnaro P."/>
            <person name="Yildiz M."/>
            <person name="Macko-Podgorni A."/>
            <person name="Moranska E."/>
            <person name="Grzebelus E."/>
            <person name="Grzebelus D."/>
            <person name="Ashrafi H."/>
            <person name="Zheng Z."/>
            <person name="Cheng S."/>
            <person name="Spooner D."/>
            <person name="Van Deynze A."/>
            <person name="Simon P."/>
        </authorList>
    </citation>
    <scope>NUCLEOTIDE SEQUENCE</scope>
    <source>
        <tissue evidence="4">Leaf</tissue>
    </source>
</reference>
<organism evidence="4 5">
    <name type="scientific">Daucus carota subsp. sativus</name>
    <name type="common">Carrot</name>
    <dbReference type="NCBI Taxonomy" id="79200"/>
    <lineage>
        <taxon>Eukaryota</taxon>
        <taxon>Viridiplantae</taxon>
        <taxon>Streptophyta</taxon>
        <taxon>Embryophyta</taxon>
        <taxon>Tracheophyta</taxon>
        <taxon>Spermatophyta</taxon>
        <taxon>Magnoliopsida</taxon>
        <taxon>eudicotyledons</taxon>
        <taxon>Gunneridae</taxon>
        <taxon>Pentapetalae</taxon>
        <taxon>asterids</taxon>
        <taxon>campanulids</taxon>
        <taxon>Apiales</taxon>
        <taxon>Apiaceae</taxon>
        <taxon>Apioideae</taxon>
        <taxon>Scandiceae</taxon>
        <taxon>Daucinae</taxon>
        <taxon>Daucus</taxon>
        <taxon>Daucus sect. Daucus</taxon>
    </lineage>
</organism>
<keyword evidence="5" id="KW-1185">Reference proteome</keyword>
<feature type="domain" description="UBC core" evidence="3">
    <location>
        <begin position="43"/>
        <end position="202"/>
    </location>
</feature>
<dbReference type="GO" id="GO:0061631">
    <property type="term" value="F:ubiquitin conjugating enzyme activity"/>
    <property type="evidence" value="ECO:0007669"/>
    <property type="project" value="TreeGrafter"/>
</dbReference>
<dbReference type="AlphaFoldDB" id="A0AAF0XRX1"/>
<name>A0AAF0XRX1_DAUCS</name>
<dbReference type="EMBL" id="CP093350">
    <property type="protein sequence ID" value="WOH13080.1"/>
    <property type="molecule type" value="Genomic_DNA"/>
</dbReference>
<accession>A0AAF0XRX1</accession>
<evidence type="ECO:0000259" key="3">
    <source>
        <dbReference type="PROSITE" id="PS50127"/>
    </source>
</evidence>
<dbReference type="Pfam" id="PF00179">
    <property type="entry name" value="UQ_con"/>
    <property type="match status" value="1"/>
</dbReference>
<protein>
    <recommendedName>
        <fullName evidence="3">UBC core domain-containing protein</fullName>
    </recommendedName>
</protein>
<evidence type="ECO:0000256" key="1">
    <source>
        <dbReference type="ARBA" id="ARBA00022679"/>
    </source>
</evidence>
<dbReference type="SMART" id="SM00212">
    <property type="entry name" value="UBCc"/>
    <property type="match status" value="1"/>
</dbReference>
<proteinExistence type="predicted"/>
<reference evidence="4" key="2">
    <citation type="submission" date="2022-03" db="EMBL/GenBank/DDBJ databases">
        <title>Draft title - Genomic analysis of global carrot germplasm unveils the trajectory of domestication and the origin of high carotenoid orange carrot.</title>
        <authorList>
            <person name="Iorizzo M."/>
            <person name="Ellison S."/>
            <person name="Senalik D."/>
            <person name="Macko-Podgorni A."/>
            <person name="Grzebelus D."/>
            <person name="Bostan H."/>
            <person name="Rolling W."/>
            <person name="Curaba J."/>
            <person name="Simon P."/>
        </authorList>
    </citation>
    <scope>NUCLEOTIDE SEQUENCE</scope>
    <source>
        <tissue evidence="4">Leaf</tissue>
    </source>
</reference>
<keyword evidence="2" id="KW-0833">Ubl conjugation pathway</keyword>
<dbReference type="InterPro" id="IPR000608">
    <property type="entry name" value="UBC"/>
</dbReference>
<dbReference type="Proteomes" id="UP000077755">
    <property type="component" value="Chromosome 8"/>
</dbReference>
<evidence type="ECO:0000256" key="2">
    <source>
        <dbReference type="ARBA" id="ARBA00022786"/>
    </source>
</evidence>
<dbReference type="SUPFAM" id="SSF54495">
    <property type="entry name" value="UBC-like"/>
    <property type="match status" value="1"/>
</dbReference>
<dbReference type="PROSITE" id="PS50127">
    <property type="entry name" value="UBC_2"/>
    <property type="match status" value="1"/>
</dbReference>
<dbReference type="Gene3D" id="3.10.110.10">
    <property type="entry name" value="Ubiquitin Conjugating Enzyme"/>
    <property type="match status" value="1"/>
</dbReference>
<dbReference type="PANTHER" id="PTHR46116:SF19">
    <property type="entry name" value="UBIQUITIN-CONJUGATING ENZYME FAMILY PROTEIN"/>
    <property type="match status" value="1"/>
</dbReference>
<keyword evidence="1" id="KW-0808">Transferase</keyword>
<gene>
    <name evidence="4" type="ORF">DCAR_0832589</name>
</gene>
<evidence type="ECO:0000313" key="4">
    <source>
        <dbReference type="EMBL" id="WOH13080.1"/>
    </source>
</evidence>
<sequence>MELCLQNPSGISKKFPQFETVTDASDHTYVNSNNTLLTTTNTPFHKTIMKEWKILKKNLPPSIYVRTYENRIDLLRAVIVGASGTPYHDGLFFFDFFFPLMNPNLYSNGRICLSILNTWVGPSWQPNESTILQVLVSLQGLVLNEKPYYNEPMLIPPIFDRLSRKYNEDVFVLSCKTMVHLLRRPPKNFEEFVVEHFRDRARSILAACKAYMNGFVIVGEYRDCGGFLFDEKVKVSRNFSSLMRDQYCRLFNSFVKNDSSLREFCTELDQLVQISEMRTLEKAMSKEKKFMSTLSGIVSGLFWCVKGIADS</sequence>
<dbReference type="CDD" id="cd23837">
    <property type="entry name" value="UBCc_UBE2O"/>
    <property type="match status" value="1"/>
</dbReference>